<evidence type="ECO:0000256" key="8">
    <source>
        <dbReference type="SAM" id="Phobius"/>
    </source>
</evidence>
<dbReference type="NCBIfam" id="TIGR04178">
    <property type="entry name" value="exo_archaeo"/>
    <property type="match status" value="1"/>
</dbReference>
<keyword evidence="2" id="KW-1003">Cell membrane</keyword>
<evidence type="ECO:0000256" key="7">
    <source>
        <dbReference type="ARBA" id="ARBA00023136"/>
    </source>
</evidence>
<feature type="transmembrane region" description="Helical" evidence="8">
    <location>
        <begin position="258"/>
        <end position="280"/>
    </location>
</feature>
<feature type="transmembrane region" description="Helical" evidence="8">
    <location>
        <begin position="182"/>
        <end position="207"/>
    </location>
</feature>
<keyword evidence="4 8" id="KW-0812">Transmembrane</keyword>
<feature type="transmembrane region" description="Helical" evidence="8">
    <location>
        <begin position="98"/>
        <end position="116"/>
    </location>
</feature>
<dbReference type="InterPro" id="IPR019127">
    <property type="entry name" value="Exosortase"/>
</dbReference>
<evidence type="ECO:0000256" key="2">
    <source>
        <dbReference type="ARBA" id="ARBA00022475"/>
    </source>
</evidence>
<dbReference type="Proteomes" id="UP000543030">
    <property type="component" value="Unassembled WGS sequence"/>
</dbReference>
<keyword evidence="6 8" id="KW-1133">Transmembrane helix</keyword>
<evidence type="ECO:0000313" key="10">
    <source>
        <dbReference type="Proteomes" id="UP000543030"/>
    </source>
</evidence>
<dbReference type="GO" id="GO:0008233">
    <property type="term" value="F:peptidase activity"/>
    <property type="evidence" value="ECO:0007669"/>
    <property type="project" value="UniProtKB-KW"/>
</dbReference>
<dbReference type="GO" id="GO:0006508">
    <property type="term" value="P:proteolysis"/>
    <property type="evidence" value="ECO:0007669"/>
    <property type="project" value="UniProtKB-KW"/>
</dbReference>
<feature type="transmembrane region" description="Helical" evidence="8">
    <location>
        <begin position="21"/>
        <end position="42"/>
    </location>
</feature>
<evidence type="ECO:0000256" key="1">
    <source>
        <dbReference type="ARBA" id="ARBA00004651"/>
    </source>
</evidence>
<evidence type="ECO:0000256" key="6">
    <source>
        <dbReference type="ARBA" id="ARBA00022989"/>
    </source>
</evidence>
<accession>A0A840REG5</accession>
<gene>
    <name evidence="9" type="ORF">HNQ50_001529</name>
</gene>
<dbReference type="NCBIfam" id="TIGR03113">
    <property type="entry name" value="exosort_XrtB"/>
    <property type="match status" value="1"/>
</dbReference>
<dbReference type="RefSeq" id="WP_184099213.1">
    <property type="nucleotide sequence ID" value="NZ_JACHHN010000003.1"/>
</dbReference>
<keyword evidence="7 8" id="KW-0472">Membrane</keyword>
<protein>
    <submittedName>
        <fullName evidence="9">Exosortase B</fullName>
    </submittedName>
</protein>
<dbReference type="NCBIfam" id="TIGR02602">
    <property type="entry name" value="8TM_EpsH"/>
    <property type="match status" value="1"/>
</dbReference>
<sequence length="292" mass="32096">MDRIPVTPQFALPGLFNGRRLAVLAFASALLPTLYTLMNTLWATPDQEHGPIILLLVLWLFWRKRGALAALPVRPAAVGWLALLVFALSYGLGRSQGIYFLETGSFIVLVAGWLLLEKGWAAVRLMWFPLFFMLYLLPLPGPVVDAITSGLKESVSHVAEAVLYWAGYPIARNGVVLNIGQYQLLVADACSGLNSMFSLSALGFLFVHITQPPYWWQRVIIILALLPIAFIANVVRVMALVLLTYYRGDAAGQGFMHTAAGLTVFVVALVLVGILGEILMRLGRHAPKRSLQ</sequence>
<feature type="transmembrane region" description="Helical" evidence="8">
    <location>
        <begin position="125"/>
        <end position="144"/>
    </location>
</feature>
<evidence type="ECO:0000256" key="5">
    <source>
        <dbReference type="ARBA" id="ARBA00022801"/>
    </source>
</evidence>
<feature type="transmembrane region" description="Helical" evidence="8">
    <location>
        <begin position="219"/>
        <end position="246"/>
    </location>
</feature>
<name>A0A840REG5_9NEIS</name>
<comment type="subcellular location">
    <subcellularLocation>
        <location evidence="1">Cell membrane</location>
        <topology evidence="1">Multi-pass membrane protein</topology>
    </subcellularLocation>
</comment>
<evidence type="ECO:0000256" key="4">
    <source>
        <dbReference type="ARBA" id="ARBA00022692"/>
    </source>
</evidence>
<keyword evidence="10" id="KW-1185">Reference proteome</keyword>
<proteinExistence type="predicted"/>
<feature type="transmembrane region" description="Helical" evidence="8">
    <location>
        <begin position="75"/>
        <end position="92"/>
    </location>
</feature>
<dbReference type="Pfam" id="PF09721">
    <property type="entry name" value="Exosortase_EpsH"/>
    <property type="match status" value="1"/>
</dbReference>
<organism evidence="9 10">
    <name type="scientific">Silvimonas terrae</name>
    <dbReference type="NCBI Taxonomy" id="300266"/>
    <lineage>
        <taxon>Bacteria</taxon>
        <taxon>Pseudomonadati</taxon>
        <taxon>Pseudomonadota</taxon>
        <taxon>Betaproteobacteria</taxon>
        <taxon>Neisseriales</taxon>
        <taxon>Chitinibacteraceae</taxon>
        <taxon>Silvimonas</taxon>
    </lineage>
</organism>
<comment type="caution">
    <text evidence="9">The sequence shown here is derived from an EMBL/GenBank/DDBJ whole genome shotgun (WGS) entry which is preliminary data.</text>
</comment>
<dbReference type="GO" id="GO:0005886">
    <property type="term" value="C:plasma membrane"/>
    <property type="evidence" value="ECO:0007669"/>
    <property type="project" value="UniProtKB-SubCell"/>
</dbReference>
<dbReference type="EMBL" id="JACHHN010000003">
    <property type="protein sequence ID" value="MBB5190806.1"/>
    <property type="molecule type" value="Genomic_DNA"/>
</dbReference>
<reference evidence="9 10" key="1">
    <citation type="submission" date="2020-08" db="EMBL/GenBank/DDBJ databases">
        <title>Genomic Encyclopedia of Type Strains, Phase IV (KMG-IV): sequencing the most valuable type-strain genomes for metagenomic binning, comparative biology and taxonomic classification.</title>
        <authorList>
            <person name="Goeker M."/>
        </authorList>
    </citation>
    <scope>NUCLEOTIDE SEQUENCE [LARGE SCALE GENOMIC DNA]</scope>
    <source>
        <strain evidence="9 10">DSM 18233</strain>
    </source>
</reference>
<keyword evidence="5" id="KW-0378">Hydrolase</keyword>
<keyword evidence="3" id="KW-0645">Protease</keyword>
<evidence type="ECO:0000313" key="9">
    <source>
        <dbReference type="EMBL" id="MBB5190806.1"/>
    </source>
</evidence>
<evidence type="ECO:0000256" key="3">
    <source>
        <dbReference type="ARBA" id="ARBA00022670"/>
    </source>
</evidence>
<dbReference type="InterPro" id="IPR013426">
    <property type="entry name" value="EpsH-like"/>
</dbReference>
<dbReference type="InterPro" id="IPR026392">
    <property type="entry name" value="Exo/Archaeosortase_dom"/>
</dbReference>
<feature type="transmembrane region" description="Helical" evidence="8">
    <location>
        <begin position="48"/>
        <end position="63"/>
    </location>
</feature>
<dbReference type="InterPro" id="IPR017544">
    <property type="entry name" value="Exosortase-2"/>
</dbReference>
<dbReference type="AlphaFoldDB" id="A0A840REG5"/>